<dbReference type="CDD" id="cd20048">
    <property type="entry name" value="FH_FOXD4-like"/>
    <property type="match status" value="1"/>
</dbReference>
<dbReference type="InterPro" id="IPR030456">
    <property type="entry name" value="TF_fork_head_CS_2"/>
</dbReference>
<dbReference type="WBParaSite" id="ECPE_0000252801-mRNA-1">
    <property type="protein sequence ID" value="ECPE_0000252801-mRNA-1"/>
    <property type="gene ID" value="ECPE_0000252801"/>
</dbReference>
<dbReference type="GO" id="GO:0000981">
    <property type="term" value="F:DNA-binding transcription factor activity, RNA polymerase II-specific"/>
    <property type="evidence" value="ECO:0007669"/>
    <property type="project" value="TreeGrafter"/>
</dbReference>
<sequence length="579" mass="63563">MEEQLWAHAYWSLLDANWKRALLPLDPGVIGPCTNHNMNTTTTAGLPLSTHGPVSVLTPTNSLNSMFMDCKMPSCTFRPYSDRPSAIREDVEDAAEELDPDELRFPMNVSRVCTQVGLTSSIHWIEERNKKSKPFRSTGSGHGTKTGRTMRTQSVKPPYSYIALITMAILHSPHRRLTLGGICDFIMARFPYYRERFPAWQNSIRHNLSLNDCFIKIPREPGNPGKGNYWMLDPNSVDMFDNGSFLRRRKRYKRLLNDPVPNTGNSIGKPLIPYLDHTHPAPPLPDHSTSSIGDCTELRSDTPDGVDGNTSVHISNYNSPTYADQPNSGHPHTDPDRLNIPREQSTPKMHPPDSAQFQTFPNWSTSQIKSCNADTIPLPPLLNLSTSGIPSENGHSLTDPTNAFTLLVRSFLASGHCLLNSCTVPASPAALGFDRPEECVKMSKSGSGNSFNIDRLLSSEAATGTKLITRSTVTTVSTNSAEKQVSSSGSRSNIPAGSMSHASGMLITSSHVDSMNCLPTENPVLDPQTVDGGTGLFLLRKSDSSAMRISPPESKAFESFLRSIFSSGQPITADTMYRI</sequence>
<evidence type="ECO:0000313" key="10">
    <source>
        <dbReference type="Proteomes" id="UP000272942"/>
    </source>
</evidence>
<keyword evidence="5 6" id="KW-0539">Nucleus</keyword>
<feature type="compositionally biased region" description="Basic and acidic residues" evidence="7">
    <location>
        <begin position="331"/>
        <end position="340"/>
    </location>
</feature>
<dbReference type="Proteomes" id="UP000272942">
    <property type="component" value="Unassembled WGS sequence"/>
</dbReference>
<dbReference type="EMBL" id="UZAN01039677">
    <property type="protein sequence ID" value="VDP66721.1"/>
    <property type="molecule type" value="Genomic_DNA"/>
</dbReference>
<evidence type="ECO:0000256" key="6">
    <source>
        <dbReference type="PROSITE-ProRule" id="PRU00089"/>
    </source>
</evidence>
<gene>
    <name evidence="9" type="ORF">ECPE_LOCUS2528</name>
</gene>
<dbReference type="FunFam" id="1.10.10.10:FF:000016">
    <property type="entry name" value="Forkhead box protein I1"/>
    <property type="match status" value="1"/>
</dbReference>
<dbReference type="PANTHER" id="PTHR11829:SF402">
    <property type="entry name" value="FORK HEAD DOMAIN-CONTAINING PROTEIN FD3-RELATED"/>
    <property type="match status" value="1"/>
</dbReference>
<dbReference type="InterPro" id="IPR036388">
    <property type="entry name" value="WH-like_DNA-bd_sf"/>
</dbReference>
<evidence type="ECO:0000256" key="1">
    <source>
        <dbReference type="ARBA" id="ARBA00004123"/>
    </source>
</evidence>
<evidence type="ECO:0000256" key="5">
    <source>
        <dbReference type="ARBA" id="ARBA00023242"/>
    </source>
</evidence>
<dbReference type="PROSITE" id="PS00658">
    <property type="entry name" value="FORK_HEAD_2"/>
    <property type="match status" value="1"/>
</dbReference>
<accession>A0A183A6E3</accession>
<dbReference type="InterPro" id="IPR001766">
    <property type="entry name" value="Fork_head_dom"/>
</dbReference>
<evidence type="ECO:0000313" key="11">
    <source>
        <dbReference type="WBParaSite" id="ECPE_0000252801-mRNA-1"/>
    </source>
</evidence>
<feature type="region of interest" description="Disordered" evidence="7">
    <location>
        <begin position="131"/>
        <end position="151"/>
    </location>
</feature>
<dbReference type="Pfam" id="PF00250">
    <property type="entry name" value="Forkhead"/>
    <property type="match status" value="1"/>
</dbReference>
<evidence type="ECO:0000256" key="7">
    <source>
        <dbReference type="SAM" id="MobiDB-lite"/>
    </source>
</evidence>
<dbReference type="OrthoDB" id="5402974at2759"/>
<organism evidence="11">
    <name type="scientific">Echinostoma caproni</name>
    <dbReference type="NCBI Taxonomy" id="27848"/>
    <lineage>
        <taxon>Eukaryota</taxon>
        <taxon>Metazoa</taxon>
        <taxon>Spiralia</taxon>
        <taxon>Lophotrochozoa</taxon>
        <taxon>Platyhelminthes</taxon>
        <taxon>Trematoda</taxon>
        <taxon>Digenea</taxon>
        <taxon>Plagiorchiida</taxon>
        <taxon>Echinostomata</taxon>
        <taxon>Echinostomatoidea</taxon>
        <taxon>Echinostomatidae</taxon>
        <taxon>Echinostoma</taxon>
    </lineage>
</organism>
<evidence type="ECO:0000256" key="2">
    <source>
        <dbReference type="ARBA" id="ARBA00023015"/>
    </source>
</evidence>
<evidence type="ECO:0000256" key="4">
    <source>
        <dbReference type="ARBA" id="ARBA00023163"/>
    </source>
</evidence>
<evidence type="ECO:0000256" key="3">
    <source>
        <dbReference type="ARBA" id="ARBA00023125"/>
    </source>
</evidence>
<evidence type="ECO:0000259" key="8">
    <source>
        <dbReference type="PROSITE" id="PS50039"/>
    </source>
</evidence>
<dbReference type="PANTHER" id="PTHR11829">
    <property type="entry name" value="FORKHEAD BOX PROTEIN"/>
    <property type="match status" value="1"/>
</dbReference>
<keyword evidence="4" id="KW-0804">Transcription</keyword>
<dbReference type="PROSITE" id="PS50039">
    <property type="entry name" value="FORK_HEAD_3"/>
    <property type="match status" value="1"/>
</dbReference>
<evidence type="ECO:0000313" key="9">
    <source>
        <dbReference type="EMBL" id="VDP66721.1"/>
    </source>
</evidence>
<dbReference type="PROSITE" id="PS00657">
    <property type="entry name" value="FORK_HEAD_1"/>
    <property type="match status" value="1"/>
</dbReference>
<name>A0A183A6E3_9TREM</name>
<dbReference type="Gene3D" id="1.10.10.10">
    <property type="entry name" value="Winged helix-like DNA-binding domain superfamily/Winged helix DNA-binding domain"/>
    <property type="match status" value="1"/>
</dbReference>
<protein>
    <submittedName>
        <fullName evidence="11">Fork-head domain-containing protein</fullName>
    </submittedName>
</protein>
<dbReference type="AlphaFoldDB" id="A0A183A6E3"/>
<dbReference type="SMART" id="SM00339">
    <property type="entry name" value="FH"/>
    <property type="match status" value="1"/>
</dbReference>
<feature type="region of interest" description="Disordered" evidence="7">
    <location>
        <begin position="256"/>
        <end position="359"/>
    </location>
</feature>
<dbReference type="GO" id="GO:0000978">
    <property type="term" value="F:RNA polymerase II cis-regulatory region sequence-specific DNA binding"/>
    <property type="evidence" value="ECO:0007669"/>
    <property type="project" value="TreeGrafter"/>
</dbReference>
<keyword evidence="10" id="KW-1185">Reference proteome</keyword>
<feature type="region of interest" description="Disordered" evidence="7">
    <location>
        <begin position="475"/>
        <end position="500"/>
    </location>
</feature>
<feature type="compositionally biased region" description="Polar residues" evidence="7">
    <location>
        <begin position="479"/>
        <end position="495"/>
    </location>
</feature>
<dbReference type="GO" id="GO:0030154">
    <property type="term" value="P:cell differentiation"/>
    <property type="evidence" value="ECO:0007669"/>
    <property type="project" value="TreeGrafter"/>
</dbReference>
<keyword evidence="2" id="KW-0805">Transcription regulation</keyword>
<dbReference type="InterPro" id="IPR036390">
    <property type="entry name" value="WH_DNA-bd_sf"/>
</dbReference>
<proteinExistence type="predicted"/>
<feature type="domain" description="Fork-head" evidence="8">
    <location>
        <begin position="156"/>
        <end position="250"/>
    </location>
</feature>
<comment type="subcellular location">
    <subcellularLocation>
        <location evidence="1 6">Nucleus</location>
    </subcellularLocation>
</comment>
<dbReference type="GO" id="GO:0009653">
    <property type="term" value="P:anatomical structure morphogenesis"/>
    <property type="evidence" value="ECO:0007669"/>
    <property type="project" value="TreeGrafter"/>
</dbReference>
<dbReference type="GO" id="GO:0005634">
    <property type="term" value="C:nucleus"/>
    <property type="evidence" value="ECO:0007669"/>
    <property type="project" value="UniProtKB-SubCell"/>
</dbReference>
<dbReference type="SUPFAM" id="SSF46785">
    <property type="entry name" value="Winged helix' DNA-binding domain"/>
    <property type="match status" value="1"/>
</dbReference>
<feature type="compositionally biased region" description="Polar residues" evidence="7">
    <location>
        <begin position="308"/>
        <end position="330"/>
    </location>
</feature>
<reference evidence="9 10" key="2">
    <citation type="submission" date="2018-11" db="EMBL/GenBank/DDBJ databases">
        <authorList>
            <consortium name="Pathogen Informatics"/>
        </authorList>
    </citation>
    <scope>NUCLEOTIDE SEQUENCE [LARGE SCALE GENOMIC DNA]</scope>
    <source>
        <strain evidence="9 10">Egypt</strain>
    </source>
</reference>
<dbReference type="InterPro" id="IPR050211">
    <property type="entry name" value="FOX_domain-containing"/>
</dbReference>
<dbReference type="InterPro" id="IPR018122">
    <property type="entry name" value="TF_fork_head_CS_1"/>
</dbReference>
<reference evidence="11" key="1">
    <citation type="submission" date="2016-06" db="UniProtKB">
        <authorList>
            <consortium name="WormBaseParasite"/>
        </authorList>
    </citation>
    <scope>IDENTIFICATION</scope>
</reference>
<keyword evidence="3 6" id="KW-0238">DNA-binding</keyword>
<feature type="DNA-binding region" description="Fork-head" evidence="6">
    <location>
        <begin position="156"/>
        <end position="250"/>
    </location>
</feature>
<dbReference type="PRINTS" id="PR00053">
    <property type="entry name" value="FORKHEAD"/>
</dbReference>